<sequence>MKGCRSSERTTAGGELGLDARPCEDEFTAEATTSGTAVSTASPIAAFDTSPGSSTAAGEVFESTAPARGPVAAAETGTVTPAGGGGGRDRAVHRILSRKTSPVAQPTE</sequence>
<evidence type="ECO:0000313" key="3">
    <source>
        <dbReference type="Proteomes" id="UP000326178"/>
    </source>
</evidence>
<organism evidence="2 3">
    <name type="scientific">Streptomyces nitrosporeus</name>
    <dbReference type="NCBI Taxonomy" id="28894"/>
    <lineage>
        <taxon>Bacteria</taxon>
        <taxon>Bacillati</taxon>
        <taxon>Actinomycetota</taxon>
        <taxon>Actinomycetes</taxon>
        <taxon>Kitasatosporales</taxon>
        <taxon>Streptomycetaceae</taxon>
        <taxon>Streptomyces</taxon>
    </lineage>
</organism>
<keyword evidence="3" id="KW-1185">Reference proteome</keyword>
<dbReference type="KEGG" id="snk:CP967_24480"/>
<dbReference type="EMBL" id="CP023702">
    <property type="protein sequence ID" value="QEU74721.1"/>
    <property type="molecule type" value="Genomic_DNA"/>
</dbReference>
<feature type="compositionally biased region" description="Low complexity" evidence="1">
    <location>
        <begin position="29"/>
        <end position="42"/>
    </location>
</feature>
<name>A0A5J6FF71_9ACTN</name>
<dbReference type="Proteomes" id="UP000326178">
    <property type="component" value="Chromosome"/>
</dbReference>
<evidence type="ECO:0000256" key="1">
    <source>
        <dbReference type="SAM" id="MobiDB-lite"/>
    </source>
</evidence>
<accession>A0A5J6FF71</accession>
<dbReference type="RefSeq" id="WP_190175014.1">
    <property type="nucleotide sequence ID" value="NZ_BMUV01000002.1"/>
</dbReference>
<feature type="region of interest" description="Disordered" evidence="1">
    <location>
        <begin position="1"/>
        <end position="108"/>
    </location>
</feature>
<gene>
    <name evidence="2" type="ORF">CP967_24480</name>
</gene>
<protein>
    <submittedName>
        <fullName evidence="2">Uncharacterized protein</fullName>
    </submittedName>
</protein>
<feature type="compositionally biased region" description="Low complexity" evidence="1">
    <location>
        <begin position="69"/>
        <end position="81"/>
    </location>
</feature>
<feature type="compositionally biased region" description="Polar residues" evidence="1">
    <location>
        <begin position="98"/>
        <end position="108"/>
    </location>
</feature>
<evidence type="ECO:0000313" key="2">
    <source>
        <dbReference type="EMBL" id="QEU74721.1"/>
    </source>
</evidence>
<proteinExistence type="predicted"/>
<dbReference type="AlphaFoldDB" id="A0A5J6FF71"/>
<reference evidence="2 3" key="1">
    <citation type="submission" date="2017-09" db="EMBL/GenBank/DDBJ databases">
        <authorList>
            <person name="Lee N."/>
            <person name="Cho B.-K."/>
        </authorList>
    </citation>
    <scope>NUCLEOTIDE SEQUENCE [LARGE SCALE GENOMIC DNA]</scope>
    <source>
        <strain evidence="2 3">ATCC 12769</strain>
    </source>
</reference>